<dbReference type="Proteomes" id="UP001332192">
    <property type="component" value="Chromosome"/>
</dbReference>
<dbReference type="RefSeq" id="WP_324716768.1">
    <property type="nucleotide sequence ID" value="NZ_CP141615.1"/>
</dbReference>
<dbReference type="Gene3D" id="1.10.3470.10">
    <property type="entry name" value="ABC transporter involved in vitamin B12 uptake, BtuC"/>
    <property type="match status" value="1"/>
</dbReference>
<gene>
    <name evidence="8" type="ORF">U7230_00320</name>
</gene>
<feature type="transmembrane region" description="Helical" evidence="7">
    <location>
        <begin position="99"/>
        <end position="120"/>
    </location>
</feature>
<keyword evidence="3 6" id="KW-0812">Transmembrane</keyword>
<sequence>MWHWLADPLQYGFMQTALMAALILGVTSGLTSTFTVVRGMAFFADALAHAVLPGVALAFVWWGASGASLFWGALAAALLASWAVYGIARESRVREETAIGIVMAAALALGVAIISTQRTYAVDLSHVLFGDILGVGPEDLVRTAVLGAATLAVTVALWRPFSIVSFDPVLGATIGLRVGALQCGLLALIAVTTVLALQTVGVTMSLAILVIPGATARLLTSRLTPMALASVAIGIGASVVGLYASYYLSIPSGPAIVLAHTAIFAAARAATSLRPGGVRAAAGP</sequence>
<evidence type="ECO:0000313" key="8">
    <source>
        <dbReference type="EMBL" id="WRP17498.1"/>
    </source>
</evidence>
<feature type="transmembrane region" description="Helical" evidence="7">
    <location>
        <begin position="12"/>
        <end position="30"/>
    </location>
</feature>
<dbReference type="PANTHER" id="PTHR30477:SF13">
    <property type="entry name" value="IRON TRANSPORT SYSTEM MEMBRANE PROTEIN HI_0360-RELATED"/>
    <property type="match status" value="1"/>
</dbReference>
<dbReference type="SUPFAM" id="SSF81345">
    <property type="entry name" value="ABC transporter involved in vitamin B12 uptake, BtuC"/>
    <property type="match status" value="1"/>
</dbReference>
<feature type="transmembrane region" description="Helical" evidence="7">
    <location>
        <begin position="195"/>
        <end position="214"/>
    </location>
</feature>
<feature type="transmembrane region" description="Helical" evidence="7">
    <location>
        <begin position="140"/>
        <end position="158"/>
    </location>
</feature>
<name>A0ABZ1BXQ9_9FIRM</name>
<evidence type="ECO:0000256" key="2">
    <source>
        <dbReference type="ARBA" id="ARBA00008034"/>
    </source>
</evidence>
<evidence type="ECO:0000313" key="9">
    <source>
        <dbReference type="Proteomes" id="UP001332192"/>
    </source>
</evidence>
<comment type="subcellular location">
    <subcellularLocation>
        <location evidence="6">Cell membrane</location>
        <topology evidence="6">Multi-pass membrane protein</topology>
    </subcellularLocation>
    <subcellularLocation>
        <location evidence="1">Membrane</location>
        <topology evidence="1">Multi-pass membrane protein</topology>
    </subcellularLocation>
</comment>
<comment type="similarity">
    <text evidence="2 6">Belongs to the ABC-3 integral membrane protein family.</text>
</comment>
<dbReference type="InterPro" id="IPR001626">
    <property type="entry name" value="ABC_TroCD"/>
</dbReference>
<evidence type="ECO:0000256" key="5">
    <source>
        <dbReference type="ARBA" id="ARBA00023136"/>
    </source>
</evidence>
<evidence type="ECO:0000256" key="7">
    <source>
        <dbReference type="SAM" id="Phobius"/>
    </source>
</evidence>
<keyword evidence="5 7" id="KW-0472">Membrane</keyword>
<feature type="transmembrane region" description="Helical" evidence="7">
    <location>
        <begin position="42"/>
        <end position="62"/>
    </location>
</feature>
<evidence type="ECO:0000256" key="1">
    <source>
        <dbReference type="ARBA" id="ARBA00004141"/>
    </source>
</evidence>
<proteinExistence type="inferred from homology"/>
<dbReference type="Pfam" id="PF00950">
    <property type="entry name" value="ABC-3"/>
    <property type="match status" value="1"/>
</dbReference>
<evidence type="ECO:0000256" key="4">
    <source>
        <dbReference type="ARBA" id="ARBA00022989"/>
    </source>
</evidence>
<dbReference type="CDD" id="cd06550">
    <property type="entry name" value="TM_ABC_iron-siderophores_like"/>
    <property type="match status" value="1"/>
</dbReference>
<feature type="transmembrane region" description="Helical" evidence="7">
    <location>
        <begin position="226"/>
        <end position="246"/>
    </location>
</feature>
<feature type="transmembrane region" description="Helical" evidence="7">
    <location>
        <begin position="68"/>
        <end position="87"/>
    </location>
</feature>
<dbReference type="EMBL" id="CP141615">
    <property type="protein sequence ID" value="WRP17498.1"/>
    <property type="molecule type" value="Genomic_DNA"/>
</dbReference>
<dbReference type="InterPro" id="IPR037294">
    <property type="entry name" value="ABC_BtuC-like"/>
</dbReference>
<accession>A0ABZ1BXQ9</accession>
<organism evidence="8 9">
    <name type="scientific">Carboxydichorda subterranea</name>
    <dbReference type="NCBI Taxonomy" id="3109565"/>
    <lineage>
        <taxon>Bacteria</taxon>
        <taxon>Bacillati</taxon>
        <taxon>Bacillota</taxon>
        <taxon>Limnochordia</taxon>
        <taxon>Limnochordales</taxon>
        <taxon>Geochordaceae</taxon>
        <taxon>Carboxydichorda</taxon>
    </lineage>
</organism>
<keyword evidence="9" id="KW-1185">Reference proteome</keyword>
<feature type="transmembrane region" description="Helical" evidence="7">
    <location>
        <begin position="170"/>
        <end position="189"/>
    </location>
</feature>
<dbReference type="PANTHER" id="PTHR30477">
    <property type="entry name" value="ABC-TRANSPORTER METAL-BINDING PROTEIN"/>
    <property type="match status" value="1"/>
</dbReference>
<reference evidence="8 9" key="1">
    <citation type="journal article" date="2024" name="Front. Microbiol.">
        <title>Novel thermophilic genera Geochorda gen. nov. and Carboxydochorda gen. nov. from the deep terrestrial subsurface reveal the ecophysiological diversity in the class Limnochordia.</title>
        <authorList>
            <person name="Karnachuk O.V."/>
            <person name="Lukina A.P."/>
            <person name="Avakyan M.R."/>
            <person name="Kadnikov V.V."/>
            <person name="Begmatov S."/>
            <person name="Beletsky A.V."/>
            <person name="Vlasova K.G."/>
            <person name="Novikov A.A."/>
            <person name="Shcherbakova V.A."/>
            <person name="Mardanov A.V."/>
            <person name="Ravin N.V."/>
        </authorList>
    </citation>
    <scope>NUCLEOTIDE SEQUENCE [LARGE SCALE GENOMIC DNA]</scope>
    <source>
        <strain evidence="8 9">L945</strain>
    </source>
</reference>
<evidence type="ECO:0000256" key="3">
    <source>
        <dbReference type="ARBA" id="ARBA00022692"/>
    </source>
</evidence>
<keyword evidence="6" id="KW-0813">Transport</keyword>
<protein>
    <submittedName>
        <fullName evidence="8">Metal ABC transporter permease</fullName>
    </submittedName>
</protein>
<keyword evidence="4 7" id="KW-1133">Transmembrane helix</keyword>
<evidence type="ECO:0000256" key="6">
    <source>
        <dbReference type="RuleBase" id="RU003943"/>
    </source>
</evidence>